<dbReference type="GeneID" id="18919024"/>
<dbReference type="AlphaFoldDB" id="K5VS48"/>
<dbReference type="RefSeq" id="XP_007401670.1">
    <property type="nucleotide sequence ID" value="XM_007401608.1"/>
</dbReference>
<proteinExistence type="predicted"/>
<dbReference type="InParanoid" id="K5VS48"/>
<accession>K5VS48</accession>
<evidence type="ECO:0000313" key="2">
    <source>
        <dbReference type="EMBL" id="EKM49605.1"/>
    </source>
</evidence>
<feature type="compositionally biased region" description="Polar residues" evidence="1">
    <location>
        <begin position="1"/>
        <end position="28"/>
    </location>
</feature>
<protein>
    <submittedName>
        <fullName evidence="2">Uncharacterized protein</fullName>
    </submittedName>
</protein>
<evidence type="ECO:0000313" key="3">
    <source>
        <dbReference type="Proteomes" id="UP000008370"/>
    </source>
</evidence>
<gene>
    <name evidence="2" type="ORF">PHACADRAFT_265144</name>
</gene>
<keyword evidence="3" id="KW-1185">Reference proteome</keyword>
<dbReference type="KEGG" id="pco:PHACADRAFT_265144"/>
<feature type="region of interest" description="Disordered" evidence="1">
    <location>
        <begin position="1"/>
        <end position="32"/>
    </location>
</feature>
<dbReference type="HOGENOM" id="CLU_2688600_0_0_1"/>
<organism evidence="2 3">
    <name type="scientific">Phanerochaete carnosa (strain HHB-10118-sp)</name>
    <name type="common">White-rot fungus</name>
    <name type="synonym">Peniophora carnosa</name>
    <dbReference type="NCBI Taxonomy" id="650164"/>
    <lineage>
        <taxon>Eukaryota</taxon>
        <taxon>Fungi</taxon>
        <taxon>Dikarya</taxon>
        <taxon>Basidiomycota</taxon>
        <taxon>Agaricomycotina</taxon>
        <taxon>Agaricomycetes</taxon>
        <taxon>Polyporales</taxon>
        <taxon>Phanerochaetaceae</taxon>
        <taxon>Phanerochaete</taxon>
    </lineage>
</organism>
<dbReference type="Proteomes" id="UP000008370">
    <property type="component" value="Unassembled WGS sequence"/>
</dbReference>
<sequence length="74" mass="7699">MGTHGTQTLQFHRTTHSTVDESGTTPGATENVGEMEFAGRSVATLPKKASTSQLERVADIVAGCGPNEGNVNNV</sequence>
<evidence type="ECO:0000256" key="1">
    <source>
        <dbReference type="SAM" id="MobiDB-lite"/>
    </source>
</evidence>
<name>K5VS48_PHACS</name>
<reference evidence="2 3" key="1">
    <citation type="journal article" date="2012" name="BMC Genomics">
        <title>Comparative genomics of the white-rot fungi, Phanerochaete carnosa and P. chrysosporium, to elucidate the genetic basis of the distinct wood types they colonize.</title>
        <authorList>
            <person name="Suzuki H."/>
            <person name="MacDonald J."/>
            <person name="Syed K."/>
            <person name="Salamov A."/>
            <person name="Hori C."/>
            <person name="Aerts A."/>
            <person name="Henrissat B."/>
            <person name="Wiebenga A."/>
            <person name="vanKuyk P.A."/>
            <person name="Barry K."/>
            <person name="Lindquist E."/>
            <person name="LaButti K."/>
            <person name="Lapidus A."/>
            <person name="Lucas S."/>
            <person name="Coutinho P."/>
            <person name="Gong Y."/>
            <person name="Samejima M."/>
            <person name="Mahadevan R."/>
            <person name="Abou-Zaid M."/>
            <person name="de Vries R.P."/>
            <person name="Igarashi K."/>
            <person name="Yadav J.S."/>
            <person name="Grigoriev I.V."/>
            <person name="Master E.R."/>
        </authorList>
    </citation>
    <scope>NUCLEOTIDE SEQUENCE [LARGE SCALE GENOMIC DNA]</scope>
    <source>
        <strain evidence="2 3">HHB-10118-sp</strain>
    </source>
</reference>
<dbReference type="EMBL" id="JH930480">
    <property type="protein sequence ID" value="EKM49605.1"/>
    <property type="molecule type" value="Genomic_DNA"/>
</dbReference>